<evidence type="ECO:0000256" key="11">
    <source>
        <dbReference type="PIRNR" id="PIRNR036945"/>
    </source>
</evidence>
<evidence type="ECO:0000259" key="14">
    <source>
        <dbReference type="SMART" id="SM00739"/>
    </source>
</evidence>
<reference evidence="15 16" key="2">
    <citation type="journal article" date="2014" name="BMC Genomics">
        <title>An improved genome of the model marine alga Ostreococcus tauri unfolds by assessing Illumina de novo assemblies.</title>
        <authorList>
            <person name="Blanc-Mathieu R."/>
            <person name="Verhelst B."/>
            <person name="Derelle E."/>
            <person name="Rombauts S."/>
            <person name="Bouget F.Y."/>
            <person name="Carre I."/>
            <person name="Chateau A."/>
            <person name="Eyre-Walker A."/>
            <person name="Grimsley N."/>
            <person name="Moreau H."/>
            <person name="Piegu B."/>
            <person name="Rivals E."/>
            <person name="Schackwitz W."/>
            <person name="Van de Peer Y."/>
            <person name="Piganeau G."/>
        </authorList>
    </citation>
    <scope>NUCLEOTIDE SEQUENCE [LARGE SCALE GENOMIC DNA]</scope>
    <source>
        <strain evidence="16">OTTH 0595 / CCAP 157/2 / RCC745</strain>
    </source>
</reference>
<evidence type="ECO:0000313" key="16">
    <source>
        <dbReference type="Proteomes" id="UP000009170"/>
    </source>
</evidence>
<dbReference type="GO" id="GO:0006357">
    <property type="term" value="P:regulation of transcription by RNA polymerase II"/>
    <property type="evidence" value="ECO:0007669"/>
    <property type="project" value="InterPro"/>
</dbReference>
<feature type="region of interest" description="Disordered" evidence="12">
    <location>
        <begin position="1"/>
        <end position="163"/>
    </location>
</feature>
<sequence length="1111" mass="121538">MTRVAHGAFTKNTAKAIRLADERAEDGEDDSDSGDDDGRETDERRDEPEGDDGEDDAADNDDGEDGEDDGSEDEDEDLENELEELRGNGGDEIVGERKARAKRNRYVDDVADEDDDDEDDGGAKKKKKKRGVRGFIDDEAEADDSEEDEEDEGEEDEQLDDEEREALRRDMDTRMHARMENQGAFERMDNEEEIERMIKERYAQQRYADAGRGQIDDSVDQQALHPTVRDPKLWMVTVKLGKERETTVCLMQKMINLAKQGKPPMQIFSAVCQDHLKGYIYVEAHREDHVRKALQGLRHVYHSKPIRLVPIKEMVDSISVVQKEVAVVKVDSWVRMRTGVYKGDLAQVIDVNYADNQCTVKLVPRIDYQHLADKEAGVKGKPKSQVRPPARPFSESEAKRFNLPLEKGRLDRAFHDVVDILCGTTKIKDGYHLKTCSLATVKLSETPTLDELQRFAVGEDVDTEGGAANGALAALSKAVGARKTDLKFMTGDQVLIVEGDLRNLEGVVERVDPDGRVVVMPSHKELNELLTFKPEQLRKHFKTGSTVRVLHGKHEGVVGMVVKVDRDVAHIFSTVSNEEFQVFMHDLADSEEATQRIDTIGEFALHDLAMLDGNEVGCIVRVEKDVAFVMTNAGTSDRPEIKPVKLHDLKKKLFSRNISAQDAHMDTIDQGSMVRIIDGKYKDATGTVEHIYKGTLWIRARHVQEHGGIVCIRSRNCVAHGGNKGSQIGGGVAAQMMSASGLPPKSPAHALLASSFTSGLRGDLMAQGNQAPRAMPMRAFAGGRGRGRDPLIGQTKKIRSGVYKGYVGRIIDVTDSTVRMELQAQARTITVNREHLDVPQVAASRDSFLSRPPPSGFDAPWARTPAHYPQTPARAGGMTPMHGAMTPAREAAWNPQQTPAHMPSEWQPTSTAGTGWGSATGYTPGGFGDSAALAGPTPGAGYGVTPGADYTGATPGGYGITPGGYDAPRVEDPVPVPAAPVAAWPEDYMGRFIPGVVVRLSSGAQGYVTSVGPGGSTFQVKIGTVRVRDGVEVLETVPKTAQEETVTEDELEIVKPENKSRVIVVTAAEGANRGETGRLISIDGVDGVLRLDSSSDVVILDMACLARRWHE</sequence>
<keyword evidence="8" id="KW-0010">Activator</keyword>
<dbReference type="Pfam" id="PF11942">
    <property type="entry name" value="Spt5_N"/>
    <property type="match status" value="1"/>
</dbReference>
<dbReference type="CDD" id="cd06083">
    <property type="entry name" value="KOW_Spt5_3"/>
    <property type="match status" value="1"/>
</dbReference>
<dbReference type="InterPro" id="IPR041973">
    <property type="entry name" value="KOW_Spt5_1"/>
</dbReference>
<dbReference type="InterPro" id="IPR006645">
    <property type="entry name" value="NGN-like_dom"/>
</dbReference>
<dbReference type="CDD" id="cd06086">
    <property type="entry name" value="KOW_Spt5_6"/>
    <property type="match status" value="1"/>
</dbReference>
<dbReference type="InterPro" id="IPR057936">
    <property type="entry name" value="KOWx_Spt5"/>
</dbReference>
<proteinExistence type="inferred from homology"/>
<dbReference type="Pfam" id="PF23291">
    <property type="entry name" value="KOW4_SPT5"/>
    <property type="match status" value="1"/>
</dbReference>
<dbReference type="InParanoid" id="A0A090M8M1"/>
<evidence type="ECO:0000256" key="5">
    <source>
        <dbReference type="ARBA" id="ARBA00022553"/>
    </source>
</evidence>
<gene>
    <name evidence="15" type="ORF">OT_ostta06g03350</name>
</gene>
<dbReference type="InterPro" id="IPR041975">
    <property type="entry name" value="KOW_Spt5_2"/>
</dbReference>
<dbReference type="CDD" id="cd09888">
    <property type="entry name" value="NGN_Euk"/>
    <property type="match status" value="1"/>
</dbReference>
<feature type="compositionally biased region" description="Acidic residues" evidence="12">
    <location>
        <begin position="48"/>
        <end position="82"/>
    </location>
</feature>
<dbReference type="Pfam" id="PF23037">
    <property type="entry name" value="KOWx_SPT5"/>
    <property type="match status" value="1"/>
</dbReference>
<evidence type="ECO:0000256" key="7">
    <source>
        <dbReference type="ARBA" id="ARBA00023015"/>
    </source>
</evidence>
<dbReference type="Pfam" id="PF23290">
    <property type="entry name" value="KOW5_SPT5"/>
    <property type="match status" value="1"/>
</dbReference>
<evidence type="ECO:0000256" key="12">
    <source>
        <dbReference type="SAM" id="MobiDB-lite"/>
    </source>
</evidence>
<dbReference type="GO" id="GO:0006368">
    <property type="term" value="P:transcription elongation by RNA polymerase II"/>
    <property type="evidence" value="ECO:0007669"/>
    <property type="project" value="TreeGrafter"/>
</dbReference>
<dbReference type="GO" id="GO:0005840">
    <property type="term" value="C:ribosome"/>
    <property type="evidence" value="ECO:0007669"/>
    <property type="project" value="InterPro"/>
</dbReference>
<keyword evidence="5" id="KW-0597">Phosphoprotein</keyword>
<feature type="compositionally biased region" description="Acidic residues" evidence="12">
    <location>
        <begin position="23"/>
        <end position="40"/>
    </location>
</feature>
<dbReference type="InterPro" id="IPR017071">
    <property type="entry name" value="TF_Spt5_eukaryote"/>
</dbReference>
<keyword evidence="6" id="KW-0677">Repeat</keyword>
<evidence type="ECO:0000256" key="6">
    <source>
        <dbReference type="ARBA" id="ARBA00022737"/>
    </source>
</evidence>
<feature type="domain" description="KOW" evidence="14">
    <location>
        <begin position="789"/>
        <end position="816"/>
    </location>
</feature>
<comment type="subcellular location">
    <subcellularLocation>
        <location evidence="1 11">Nucleus</location>
    </subcellularLocation>
</comment>
<dbReference type="CDD" id="cd06082">
    <property type="entry name" value="KOW_Spt5_2"/>
    <property type="match status" value="1"/>
</dbReference>
<evidence type="ECO:0000259" key="13">
    <source>
        <dbReference type="SMART" id="SM00738"/>
    </source>
</evidence>
<dbReference type="GO" id="GO:0003735">
    <property type="term" value="F:structural constituent of ribosome"/>
    <property type="evidence" value="ECO:0007669"/>
    <property type="project" value="InterPro"/>
</dbReference>
<dbReference type="Pfam" id="PF23284">
    <property type="entry name" value="KOW2_Spt5"/>
    <property type="match status" value="1"/>
</dbReference>
<feature type="region of interest" description="Disordered" evidence="12">
    <location>
        <begin position="846"/>
        <end position="877"/>
    </location>
</feature>
<dbReference type="InterPro" id="IPR039659">
    <property type="entry name" value="SPT5"/>
</dbReference>
<dbReference type="PANTHER" id="PTHR11125:SF7">
    <property type="entry name" value="TRANSCRIPTION ELONGATION FACTOR SPT5"/>
    <property type="match status" value="1"/>
</dbReference>
<dbReference type="FunFam" id="3.30.70.940:FF:000005">
    <property type="entry name" value="Transcription elongation factor SPT5"/>
    <property type="match status" value="1"/>
</dbReference>
<dbReference type="CDD" id="cd06081">
    <property type="entry name" value="KOW_Spt5_1"/>
    <property type="match status" value="1"/>
</dbReference>
<dbReference type="GO" id="GO:0032784">
    <property type="term" value="P:regulation of DNA-templated transcription elongation"/>
    <property type="evidence" value="ECO:0007669"/>
    <property type="project" value="InterPro"/>
</dbReference>
<dbReference type="KEGG" id="ota:OT_ostta06g03350"/>
<dbReference type="Pfam" id="PF23287">
    <property type="entry name" value="KOW7_SPT5"/>
    <property type="match status" value="1"/>
</dbReference>
<evidence type="ECO:0000256" key="8">
    <source>
        <dbReference type="ARBA" id="ARBA00023159"/>
    </source>
</evidence>
<dbReference type="OrthoDB" id="28901at2759"/>
<evidence type="ECO:0000256" key="9">
    <source>
        <dbReference type="ARBA" id="ARBA00023163"/>
    </source>
</evidence>
<dbReference type="InterPro" id="IPR008991">
    <property type="entry name" value="Translation_prot_SH3-like_sf"/>
</dbReference>
<keyword evidence="4" id="KW-0678">Repressor</keyword>
<dbReference type="Gene3D" id="2.30.30.30">
    <property type="match status" value="3"/>
</dbReference>
<evidence type="ECO:0000256" key="2">
    <source>
        <dbReference type="ARBA" id="ARBA00006956"/>
    </source>
</evidence>
<dbReference type="STRING" id="70448.A0A090M8M1"/>
<dbReference type="InterPro" id="IPR041977">
    <property type="entry name" value="KOW_Spt5_4"/>
</dbReference>
<dbReference type="InterPro" id="IPR041978">
    <property type="entry name" value="KOW_Spt5_5"/>
</dbReference>
<accession>A0A090M8M1</accession>
<reference evidence="16" key="1">
    <citation type="journal article" date="2006" name="Proc. Natl. Acad. Sci. U.S.A.">
        <title>Genome analysis of the smallest free-living eukaryote Ostreococcus tauri unveils many unique features.</title>
        <authorList>
            <person name="Derelle E."/>
            <person name="Ferraz C."/>
            <person name="Rombauts S."/>
            <person name="Rouze P."/>
            <person name="Worden A.Z."/>
            <person name="Robbens S."/>
            <person name="Partensky F."/>
            <person name="Degroeve S."/>
            <person name="Echeynie S."/>
            <person name="Cooke R."/>
            <person name="Saeys Y."/>
            <person name="Wuyts J."/>
            <person name="Jabbari K."/>
            <person name="Bowler C."/>
            <person name="Panaud O."/>
            <person name="Piegu B."/>
            <person name="Ball S.G."/>
            <person name="Ral J.-P."/>
            <person name="Bouget F.-Y."/>
            <person name="Piganeau G."/>
            <person name="De Baets B."/>
            <person name="Picard A."/>
            <person name="Delseny M."/>
            <person name="Demaille J."/>
            <person name="Van de Peer Y."/>
            <person name="Moreau H."/>
        </authorList>
    </citation>
    <scope>NUCLEOTIDE SEQUENCE [LARGE SCALE GENOMIC DNA]</scope>
    <source>
        <strain evidence="16">OTTH 0595 / CCAP 157/2 / RCC745</strain>
    </source>
</reference>
<dbReference type="InterPro" id="IPR005825">
    <property type="entry name" value="Ribosomal_uL24_CS"/>
</dbReference>
<dbReference type="SMART" id="SM00739">
    <property type="entry name" value="KOW"/>
    <property type="match status" value="6"/>
</dbReference>
<feature type="compositionally biased region" description="Acidic residues" evidence="12">
    <location>
        <begin position="137"/>
        <end position="163"/>
    </location>
</feature>
<dbReference type="GO" id="GO:0006412">
    <property type="term" value="P:translation"/>
    <property type="evidence" value="ECO:0007669"/>
    <property type="project" value="InterPro"/>
</dbReference>
<evidence type="ECO:0000256" key="10">
    <source>
        <dbReference type="ARBA" id="ARBA00023242"/>
    </source>
</evidence>
<dbReference type="FunCoup" id="A0A090M8M1">
    <property type="interactions" value="1926"/>
</dbReference>
<dbReference type="Pfam" id="PF03439">
    <property type="entry name" value="Spt5-NGN"/>
    <property type="match status" value="1"/>
</dbReference>
<keyword evidence="7" id="KW-0805">Transcription regulation</keyword>
<dbReference type="GO" id="GO:0032044">
    <property type="term" value="C:DSIF complex"/>
    <property type="evidence" value="ECO:0007669"/>
    <property type="project" value="TreeGrafter"/>
</dbReference>
<dbReference type="Gene3D" id="3.30.70.940">
    <property type="entry name" value="NusG, N-terminal domain"/>
    <property type="match status" value="1"/>
</dbReference>
<dbReference type="CDD" id="cd06084">
    <property type="entry name" value="KOW_Spt5_4"/>
    <property type="match status" value="1"/>
</dbReference>
<dbReference type="GO" id="GO:0003729">
    <property type="term" value="F:mRNA binding"/>
    <property type="evidence" value="ECO:0007669"/>
    <property type="project" value="TreeGrafter"/>
</dbReference>
<comment type="caution">
    <text evidence="15">The sequence shown here is derived from an EMBL/GenBank/DDBJ whole genome shotgun (WGS) entry which is preliminary data.</text>
</comment>
<dbReference type="Pfam" id="PF23042">
    <property type="entry name" value="KOW1_SPT5"/>
    <property type="match status" value="1"/>
</dbReference>
<feature type="domain" description="KOW" evidence="14">
    <location>
        <begin position="487"/>
        <end position="514"/>
    </location>
</feature>
<dbReference type="GeneID" id="9835594"/>
<dbReference type="Proteomes" id="UP000009170">
    <property type="component" value="Unassembled WGS sequence"/>
</dbReference>
<dbReference type="AlphaFoldDB" id="A0A090M8M1"/>
<organism evidence="15 16">
    <name type="scientific">Ostreococcus tauri</name>
    <name type="common">Marine green alga</name>
    <dbReference type="NCBI Taxonomy" id="70448"/>
    <lineage>
        <taxon>Eukaryota</taxon>
        <taxon>Viridiplantae</taxon>
        <taxon>Chlorophyta</taxon>
        <taxon>Mamiellophyceae</taxon>
        <taxon>Mamiellales</taxon>
        <taxon>Bathycoccaceae</taxon>
        <taxon>Ostreococcus</taxon>
    </lineage>
</organism>
<feature type="domain" description="NusG-like N-terminal" evidence="13">
    <location>
        <begin position="230"/>
        <end position="321"/>
    </location>
</feature>
<dbReference type="InterPro" id="IPR022581">
    <property type="entry name" value="Spt5_N"/>
</dbReference>
<dbReference type="PANTHER" id="PTHR11125">
    <property type="entry name" value="SUPPRESSOR OF TY 5"/>
    <property type="match status" value="1"/>
</dbReference>
<feature type="domain" description="KOW" evidence="14">
    <location>
        <begin position="1055"/>
        <end position="1085"/>
    </location>
</feature>
<dbReference type="SUPFAM" id="SSF50104">
    <property type="entry name" value="Translation proteins SH3-like domain"/>
    <property type="match status" value="2"/>
</dbReference>
<keyword evidence="10 11" id="KW-0539">Nucleus</keyword>
<dbReference type="InterPro" id="IPR057934">
    <property type="entry name" value="KOW_Spt5_7"/>
</dbReference>
<dbReference type="InterPro" id="IPR039385">
    <property type="entry name" value="NGN_Euk"/>
</dbReference>
<dbReference type="InterPro" id="IPR005100">
    <property type="entry name" value="NGN-domain"/>
</dbReference>
<comment type="similarity">
    <text evidence="2 11">Belongs to the SPT5 family.</text>
</comment>
<evidence type="ECO:0000313" key="15">
    <source>
        <dbReference type="EMBL" id="CEF98444.1"/>
    </source>
</evidence>
<keyword evidence="9 11" id="KW-0804">Transcription</keyword>
<keyword evidence="16" id="KW-1185">Reference proteome</keyword>
<evidence type="ECO:0000256" key="4">
    <source>
        <dbReference type="ARBA" id="ARBA00022491"/>
    </source>
</evidence>
<evidence type="ECO:0000256" key="3">
    <source>
        <dbReference type="ARBA" id="ARBA00020181"/>
    </source>
</evidence>
<dbReference type="EMBL" id="CAID01000006">
    <property type="protein sequence ID" value="CEF98444.1"/>
    <property type="molecule type" value="Genomic_DNA"/>
</dbReference>
<evidence type="ECO:0000256" key="1">
    <source>
        <dbReference type="ARBA" id="ARBA00004123"/>
    </source>
</evidence>
<feature type="domain" description="KOW" evidence="14">
    <location>
        <begin position="667"/>
        <end position="694"/>
    </location>
</feature>
<dbReference type="CDD" id="cd06085">
    <property type="entry name" value="KOW_Spt5_5"/>
    <property type="match status" value="1"/>
</dbReference>
<feature type="domain" description="KOW" evidence="14">
    <location>
        <begin position="327"/>
        <end position="354"/>
    </location>
</feature>
<feature type="compositionally biased region" description="Acidic residues" evidence="12">
    <location>
        <begin position="109"/>
        <end position="120"/>
    </location>
</feature>
<dbReference type="PROSITE" id="PS01108">
    <property type="entry name" value="RIBOSOMAL_L24"/>
    <property type="match status" value="1"/>
</dbReference>
<name>A0A090M8M1_OSTTA</name>
<dbReference type="InterPro" id="IPR014722">
    <property type="entry name" value="Rib_uL2_dom2"/>
</dbReference>
<dbReference type="InterPro" id="IPR036735">
    <property type="entry name" value="NGN_dom_sf"/>
</dbReference>
<protein>
    <recommendedName>
        <fullName evidence="3 11">Transcription elongation factor SPT5</fullName>
    </recommendedName>
</protein>
<dbReference type="SMART" id="SM00738">
    <property type="entry name" value="NGN"/>
    <property type="match status" value="1"/>
</dbReference>
<feature type="domain" description="KOW" evidence="14">
    <location>
        <begin position="540"/>
        <end position="567"/>
    </location>
</feature>
<dbReference type="InterPro" id="IPR005824">
    <property type="entry name" value="KOW"/>
</dbReference>
<dbReference type="PIRSF" id="PIRSF036945">
    <property type="entry name" value="Spt5"/>
    <property type="match status" value="1"/>
</dbReference>
<dbReference type="RefSeq" id="XP_022839264.1">
    <property type="nucleotide sequence ID" value="XM_022984068.1"/>
</dbReference>
<dbReference type="InterPro" id="IPR041976">
    <property type="entry name" value="KOW_Spt5_3"/>
</dbReference>